<dbReference type="EMBL" id="FNOV01000001">
    <property type="protein sequence ID" value="SDX33726.1"/>
    <property type="molecule type" value="Genomic_DNA"/>
</dbReference>
<dbReference type="InterPro" id="IPR025345">
    <property type="entry name" value="DUF4249"/>
</dbReference>
<sequence>MDKLRLLLVVSLSLGLAGCETVVDVDTPPHTPRLALSYTLSNTPPELPSNTSNRSFFGQRQLYVSSSQGVLETKELAGRGDATVQLFDESGRLVEQFRSKAQQGYFGSGGGPRDSIYGDYVPTRGFVGVPGRRYTLRASAPGVAAVEATIALPAVPTVESAGYAAKPRDPNNGGYGYDYSGRLTVAVADNPATTDYYLAYARVLDKQGNYWGAVSRDYSAPGADGPDINLSRFQLSDPSSFYSQYPYSDVGSNGPLLSFGTDVRLYFQGGYGSGGSVPEPGYIEVVVSSITPDTYQFYQSVLRFYDTDGNPFAEPAPLHSNLRGGYGLFGGATDAVYRIPLL</sequence>
<evidence type="ECO:0008006" key="3">
    <source>
        <dbReference type="Google" id="ProtNLM"/>
    </source>
</evidence>
<evidence type="ECO:0000313" key="1">
    <source>
        <dbReference type="EMBL" id="SDX33726.1"/>
    </source>
</evidence>
<organism evidence="1 2">
    <name type="scientific">Hymenobacter psychrophilus</name>
    <dbReference type="NCBI Taxonomy" id="651662"/>
    <lineage>
        <taxon>Bacteria</taxon>
        <taxon>Pseudomonadati</taxon>
        <taxon>Bacteroidota</taxon>
        <taxon>Cytophagia</taxon>
        <taxon>Cytophagales</taxon>
        <taxon>Hymenobacteraceae</taxon>
        <taxon>Hymenobacter</taxon>
    </lineage>
</organism>
<name>A0A1H3AVJ0_9BACT</name>
<evidence type="ECO:0000313" key="2">
    <source>
        <dbReference type="Proteomes" id="UP000199249"/>
    </source>
</evidence>
<accession>A0A1H3AVJ0</accession>
<reference evidence="2" key="1">
    <citation type="submission" date="2016-10" db="EMBL/GenBank/DDBJ databases">
        <authorList>
            <person name="Varghese N."/>
            <person name="Submissions S."/>
        </authorList>
    </citation>
    <scope>NUCLEOTIDE SEQUENCE [LARGE SCALE GENOMIC DNA]</scope>
    <source>
        <strain evidence="2">CGMCC 1.8975</strain>
    </source>
</reference>
<dbReference type="OrthoDB" id="1115009at2"/>
<dbReference type="Proteomes" id="UP000199249">
    <property type="component" value="Unassembled WGS sequence"/>
</dbReference>
<dbReference type="Pfam" id="PF14054">
    <property type="entry name" value="DUF4249"/>
    <property type="match status" value="1"/>
</dbReference>
<dbReference type="AlphaFoldDB" id="A0A1H3AVJ0"/>
<dbReference type="RefSeq" id="WP_092736707.1">
    <property type="nucleotide sequence ID" value="NZ_FNOV01000001.1"/>
</dbReference>
<gene>
    <name evidence="1" type="ORF">SAMN04488069_10161</name>
</gene>
<dbReference type="PROSITE" id="PS51257">
    <property type="entry name" value="PROKAR_LIPOPROTEIN"/>
    <property type="match status" value="1"/>
</dbReference>
<keyword evidence="2" id="KW-1185">Reference proteome</keyword>
<protein>
    <recommendedName>
        <fullName evidence="3">DUF4249 domain-containing protein</fullName>
    </recommendedName>
</protein>
<proteinExistence type="predicted"/>